<sequence length="636" mass="70651">MNSTFLSSTFLQSSGEGSGDHFSLPALVLPKSKRQSSAGNTTVVPSNHNNSTANNGLSSPRQRRRESSASNMSSTNGASTSLHDAEEDNTVVVAQQPRRPTSTSSTLPRASPSPRVMRFSSDEVQMYAQWFSADLPLVRALVIECGGDRGLILASLQEHQRQQLPPHSPSPPLIKRRSSARRLSMEDGQGSPLPPRPPSQSMQRASSAARLSPSGRQLRRSSETAQLSSSGVSVEAPASSTTASPPPAAVALKQDASLEATYSIGALFRMAEDCVEEEEEKRPSSSQPPQRLSARLSLIIMQPLLKAEQALRRQLEDQERAEVLRLWRSSQLCAIQVAATQTQALESSEKMYRDLLTASEARQAGVLCVSFDAGGSELSQREALVHEAFIGLSKILSDALHTFHNTSRNALVRAERSDRNYLTEVVFIAGLQLTHVMKREVQRRDELWHERLLSLHLCSTRMASDARDIHEKHALVLWMISFEAHYRESIAAYEVGYRAAMRTLAEHTNRLSIAYVVEPWARNIHGVLQQSERLRIASLASWAVKTSIPFCRREALHRVSIIDEEAEEAAALSLRVQYHQMKLRHKQRRSITASSSTDVTTSNLFFHLEAARRRRVEQQYECMVKFLNASLGGYSQ</sequence>
<feature type="region of interest" description="Disordered" evidence="1">
    <location>
        <begin position="158"/>
        <end position="248"/>
    </location>
</feature>
<feature type="compositionally biased region" description="Low complexity" evidence="1">
    <location>
        <begin position="199"/>
        <end position="212"/>
    </location>
</feature>
<dbReference type="Proteomes" id="UP000051952">
    <property type="component" value="Unassembled WGS sequence"/>
</dbReference>
<feature type="compositionally biased region" description="Low complexity" evidence="1">
    <location>
        <begin position="1"/>
        <end position="14"/>
    </location>
</feature>
<feature type="compositionally biased region" description="Polar residues" evidence="1">
    <location>
        <begin position="35"/>
        <end position="60"/>
    </location>
</feature>
<keyword evidence="3" id="KW-1185">Reference proteome</keyword>
<feature type="region of interest" description="Disordered" evidence="1">
    <location>
        <begin position="1"/>
        <end position="116"/>
    </location>
</feature>
<dbReference type="AlphaFoldDB" id="A0A0S4J3K4"/>
<evidence type="ECO:0000256" key="1">
    <source>
        <dbReference type="SAM" id="MobiDB-lite"/>
    </source>
</evidence>
<evidence type="ECO:0000313" key="3">
    <source>
        <dbReference type="Proteomes" id="UP000051952"/>
    </source>
</evidence>
<feature type="compositionally biased region" description="Polar residues" evidence="1">
    <location>
        <begin position="98"/>
        <end position="108"/>
    </location>
</feature>
<reference evidence="3" key="1">
    <citation type="submission" date="2015-09" db="EMBL/GenBank/DDBJ databases">
        <authorList>
            <consortium name="Pathogen Informatics"/>
        </authorList>
    </citation>
    <scope>NUCLEOTIDE SEQUENCE [LARGE SCALE GENOMIC DNA]</scope>
    <source>
        <strain evidence="3">Lake Konstanz</strain>
    </source>
</reference>
<feature type="compositionally biased region" description="Low complexity" evidence="1">
    <location>
        <begin position="232"/>
        <end position="243"/>
    </location>
</feature>
<dbReference type="EMBL" id="CYKH01000635">
    <property type="protein sequence ID" value="CUG08033.1"/>
    <property type="molecule type" value="Genomic_DNA"/>
</dbReference>
<gene>
    <name evidence="2" type="ORF">BSAL_73970</name>
</gene>
<dbReference type="VEuPathDB" id="TriTrypDB:BSAL_73970"/>
<protein>
    <submittedName>
        <fullName evidence="2">Uncharacterized protein</fullName>
    </submittedName>
</protein>
<evidence type="ECO:0000313" key="2">
    <source>
        <dbReference type="EMBL" id="CUG08033.1"/>
    </source>
</evidence>
<accession>A0A0S4J3K4</accession>
<organism evidence="2 3">
    <name type="scientific">Bodo saltans</name>
    <name type="common">Flagellated protozoan</name>
    <dbReference type="NCBI Taxonomy" id="75058"/>
    <lineage>
        <taxon>Eukaryota</taxon>
        <taxon>Discoba</taxon>
        <taxon>Euglenozoa</taxon>
        <taxon>Kinetoplastea</taxon>
        <taxon>Metakinetoplastina</taxon>
        <taxon>Eubodonida</taxon>
        <taxon>Bodonidae</taxon>
        <taxon>Bodo</taxon>
    </lineage>
</organism>
<name>A0A0S4J3K4_BODSA</name>
<feature type="compositionally biased region" description="Polar residues" evidence="1">
    <location>
        <begin position="68"/>
        <end position="82"/>
    </location>
</feature>
<proteinExistence type="predicted"/>